<reference evidence="2 3" key="1">
    <citation type="submission" date="2023-07" db="EMBL/GenBank/DDBJ databases">
        <title>Protaetiibacter sp. nov WY-16 isolated from soil.</title>
        <authorList>
            <person name="Liu B."/>
            <person name="Wan Y."/>
        </authorList>
    </citation>
    <scope>NUCLEOTIDE SEQUENCE [LARGE SCALE GENOMIC DNA]</scope>
    <source>
        <strain evidence="2 3">WY-16</strain>
    </source>
</reference>
<dbReference type="RefSeq" id="WP_305002459.1">
    <property type="nucleotide sequence ID" value="NZ_JAUQUB010000001.1"/>
</dbReference>
<organism evidence="2 3">
    <name type="scientific">Antiquaquibacter soli</name>
    <dbReference type="NCBI Taxonomy" id="3064523"/>
    <lineage>
        <taxon>Bacteria</taxon>
        <taxon>Bacillati</taxon>
        <taxon>Actinomycetota</taxon>
        <taxon>Actinomycetes</taxon>
        <taxon>Micrococcales</taxon>
        <taxon>Microbacteriaceae</taxon>
        <taxon>Antiquaquibacter</taxon>
    </lineage>
</organism>
<sequence>MSDRAPDAEPDLREAFAAAAKRSGLGRVAPGETPTSSALLAAMGGVRGIVESVLPGLGFLVVYAITRELVPSVLIPLGIAVVFVVVRLVARQPWTSAVAGVLGVGISAGLALITGRPEDNFVPGFLINAGFLLALLVSLAVRWPLIGVIASLVTGEGSSWRSDRAKVRVALIATLLWCGLFAVRLGVELPLYFAGETAALATTKLVLGVPFYAALLWVTWLLVRAAWSRGPADGASEPESEPASQ</sequence>
<proteinExistence type="predicted"/>
<feature type="transmembrane region" description="Helical" evidence="1">
    <location>
        <begin position="165"/>
        <end position="185"/>
    </location>
</feature>
<keyword evidence="1" id="KW-0472">Membrane</keyword>
<dbReference type="Proteomes" id="UP001241072">
    <property type="component" value="Unassembled WGS sequence"/>
</dbReference>
<protein>
    <submittedName>
        <fullName evidence="2">DUF3159 domain-containing protein</fullName>
    </submittedName>
</protein>
<dbReference type="EMBL" id="JAUQUB010000001">
    <property type="protein sequence ID" value="MDO7882075.1"/>
    <property type="molecule type" value="Genomic_DNA"/>
</dbReference>
<accession>A0ABT9BM45</accession>
<feature type="transmembrane region" description="Helical" evidence="1">
    <location>
        <begin position="72"/>
        <end position="90"/>
    </location>
</feature>
<name>A0ABT9BM45_9MICO</name>
<keyword evidence="1" id="KW-0812">Transmembrane</keyword>
<comment type="caution">
    <text evidence="2">The sequence shown here is derived from an EMBL/GenBank/DDBJ whole genome shotgun (WGS) entry which is preliminary data.</text>
</comment>
<feature type="transmembrane region" description="Helical" evidence="1">
    <location>
        <begin position="97"/>
        <end position="113"/>
    </location>
</feature>
<keyword evidence="3" id="KW-1185">Reference proteome</keyword>
<evidence type="ECO:0000313" key="3">
    <source>
        <dbReference type="Proteomes" id="UP001241072"/>
    </source>
</evidence>
<dbReference type="InterPro" id="IPR016566">
    <property type="entry name" value="UCP010219"/>
</dbReference>
<evidence type="ECO:0000256" key="1">
    <source>
        <dbReference type="SAM" id="Phobius"/>
    </source>
</evidence>
<feature type="transmembrane region" description="Helical" evidence="1">
    <location>
        <begin position="125"/>
        <end position="153"/>
    </location>
</feature>
<dbReference type="PIRSF" id="PIRSF010219">
    <property type="entry name" value="UCP010219"/>
    <property type="match status" value="1"/>
</dbReference>
<evidence type="ECO:0000313" key="2">
    <source>
        <dbReference type="EMBL" id="MDO7882075.1"/>
    </source>
</evidence>
<dbReference type="Pfam" id="PF11361">
    <property type="entry name" value="DUF3159"/>
    <property type="match status" value="1"/>
</dbReference>
<gene>
    <name evidence="2" type="ORF">Q5716_07530</name>
</gene>
<feature type="transmembrane region" description="Helical" evidence="1">
    <location>
        <begin position="205"/>
        <end position="223"/>
    </location>
</feature>
<keyword evidence="1" id="KW-1133">Transmembrane helix</keyword>